<keyword evidence="3" id="KW-1185">Reference proteome</keyword>
<dbReference type="EMBL" id="CM000883">
    <property type="protein sequence ID" value="PNT62783.1"/>
    <property type="molecule type" value="Genomic_DNA"/>
</dbReference>
<protein>
    <submittedName>
        <fullName evidence="1 2">Uncharacterized protein</fullName>
    </submittedName>
</protein>
<evidence type="ECO:0000313" key="1">
    <source>
        <dbReference type="EMBL" id="PNT62783.1"/>
    </source>
</evidence>
<dbReference type="Gramene" id="PNT62783">
    <property type="protein sequence ID" value="PNT62783"/>
    <property type="gene ID" value="BRADI_4g08094v3"/>
</dbReference>
<reference evidence="2" key="3">
    <citation type="submission" date="2018-08" db="UniProtKB">
        <authorList>
            <consortium name="EnsemblPlants"/>
        </authorList>
    </citation>
    <scope>IDENTIFICATION</scope>
    <source>
        <strain evidence="2">cv. Bd21</strain>
    </source>
</reference>
<proteinExistence type="predicted"/>
<reference evidence="1" key="2">
    <citation type="submission" date="2017-06" db="EMBL/GenBank/DDBJ databases">
        <title>WGS assembly of Brachypodium distachyon.</title>
        <authorList>
            <consortium name="The International Brachypodium Initiative"/>
            <person name="Lucas S."/>
            <person name="Harmon-Smith M."/>
            <person name="Lail K."/>
            <person name="Tice H."/>
            <person name="Grimwood J."/>
            <person name="Bruce D."/>
            <person name="Barry K."/>
            <person name="Shu S."/>
            <person name="Lindquist E."/>
            <person name="Wang M."/>
            <person name="Pitluck S."/>
            <person name="Vogel J.P."/>
            <person name="Garvin D.F."/>
            <person name="Mockler T.C."/>
            <person name="Schmutz J."/>
            <person name="Rokhsar D."/>
            <person name="Bevan M.W."/>
        </authorList>
    </citation>
    <scope>NUCLEOTIDE SEQUENCE</scope>
    <source>
        <strain evidence="1">Bd21</strain>
    </source>
</reference>
<evidence type="ECO:0000313" key="2">
    <source>
        <dbReference type="EnsemblPlants" id="PNT62783"/>
    </source>
</evidence>
<gene>
    <name evidence="1" type="ORF">BRADI_4g08094v3</name>
</gene>
<dbReference type="InParanoid" id="A0A2K2CL84"/>
<dbReference type="Proteomes" id="UP000008810">
    <property type="component" value="Chromosome 4"/>
</dbReference>
<organism evidence="1">
    <name type="scientific">Brachypodium distachyon</name>
    <name type="common">Purple false brome</name>
    <name type="synonym">Trachynia distachya</name>
    <dbReference type="NCBI Taxonomy" id="15368"/>
    <lineage>
        <taxon>Eukaryota</taxon>
        <taxon>Viridiplantae</taxon>
        <taxon>Streptophyta</taxon>
        <taxon>Embryophyta</taxon>
        <taxon>Tracheophyta</taxon>
        <taxon>Spermatophyta</taxon>
        <taxon>Magnoliopsida</taxon>
        <taxon>Liliopsida</taxon>
        <taxon>Poales</taxon>
        <taxon>Poaceae</taxon>
        <taxon>BOP clade</taxon>
        <taxon>Pooideae</taxon>
        <taxon>Stipodae</taxon>
        <taxon>Brachypodieae</taxon>
        <taxon>Brachypodium</taxon>
    </lineage>
</organism>
<reference evidence="1 2" key="1">
    <citation type="journal article" date="2010" name="Nature">
        <title>Genome sequencing and analysis of the model grass Brachypodium distachyon.</title>
        <authorList>
            <consortium name="International Brachypodium Initiative"/>
        </authorList>
    </citation>
    <scope>NUCLEOTIDE SEQUENCE [LARGE SCALE GENOMIC DNA]</scope>
    <source>
        <strain evidence="1 2">Bd21</strain>
    </source>
</reference>
<sequence length="117" mass="13167">MPPRPLATFSCLLSSSTQWRLGFLHPATAAPRSRGFSWITATDALLFCGAPPRNRWLPRREGRRHPCWFQSLPPTPAGVLVQLAALLYCSASNRSGLCFQFRDLHRALSVFIQFLQV</sequence>
<dbReference type="EnsemblPlants" id="PNT62783">
    <property type="protein sequence ID" value="PNT62783"/>
    <property type="gene ID" value="BRADI_4g08094v3"/>
</dbReference>
<accession>A0A2K2CL84</accession>
<name>A0A2K2CL84_BRADI</name>
<dbReference type="AlphaFoldDB" id="A0A2K2CL84"/>
<evidence type="ECO:0000313" key="3">
    <source>
        <dbReference type="Proteomes" id="UP000008810"/>
    </source>
</evidence>